<feature type="compositionally biased region" description="Low complexity" evidence="7">
    <location>
        <begin position="298"/>
        <end position="314"/>
    </location>
</feature>
<gene>
    <name evidence="10" type="primary">FKH2</name>
    <name evidence="10" type="ORF">H2201_001602</name>
</gene>
<dbReference type="SUPFAM" id="SSF49879">
    <property type="entry name" value="SMAD/FHA domain"/>
    <property type="match status" value="1"/>
</dbReference>
<evidence type="ECO:0000256" key="2">
    <source>
        <dbReference type="ARBA" id="ARBA00023015"/>
    </source>
</evidence>
<dbReference type="InterPro" id="IPR036390">
    <property type="entry name" value="WH_DNA-bd_sf"/>
</dbReference>
<dbReference type="InterPro" id="IPR001766">
    <property type="entry name" value="Fork_head_dom"/>
</dbReference>
<evidence type="ECO:0000256" key="4">
    <source>
        <dbReference type="ARBA" id="ARBA00023163"/>
    </source>
</evidence>
<dbReference type="CDD" id="cd22701">
    <property type="entry name" value="FHA_FKH1-like"/>
    <property type="match status" value="1"/>
</dbReference>
<evidence type="ECO:0000256" key="7">
    <source>
        <dbReference type="SAM" id="MobiDB-lite"/>
    </source>
</evidence>
<dbReference type="InterPro" id="IPR036388">
    <property type="entry name" value="WH-like_DNA-bd_sf"/>
</dbReference>
<feature type="region of interest" description="Disordered" evidence="7">
    <location>
        <begin position="1"/>
        <end position="80"/>
    </location>
</feature>
<protein>
    <submittedName>
        <fullName evidence="10">Transcription factor</fullName>
    </submittedName>
</protein>
<feature type="compositionally biased region" description="Basic and acidic residues" evidence="7">
    <location>
        <begin position="744"/>
        <end position="768"/>
    </location>
</feature>
<dbReference type="EMBL" id="JAPDRL010000008">
    <property type="protein sequence ID" value="KAJ9668173.1"/>
    <property type="molecule type" value="Genomic_DNA"/>
</dbReference>
<dbReference type="Pfam" id="PF00498">
    <property type="entry name" value="FHA"/>
    <property type="match status" value="1"/>
</dbReference>
<dbReference type="SMART" id="SM00339">
    <property type="entry name" value="FH"/>
    <property type="match status" value="1"/>
</dbReference>
<evidence type="ECO:0000313" key="10">
    <source>
        <dbReference type="EMBL" id="KAJ9668173.1"/>
    </source>
</evidence>
<feature type="compositionally biased region" description="Polar residues" evidence="7">
    <location>
        <begin position="769"/>
        <end position="790"/>
    </location>
</feature>
<evidence type="ECO:0000256" key="3">
    <source>
        <dbReference type="ARBA" id="ARBA00023125"/>
    </source>
</evidence>
<feature type="compositionally biased region" description="Acidic residues" evidence="7">
    <location>
        <begin position="687"/>
        <end position="698"/>
    </location>
</feature>
<dbReference type="PROSITE" id="PS50039">
    <property type="entry name" value="FORK_HEAD_3"/>
    <property type="match status" value="1"/>
</dbReference>
<feature type="region of interest" description="Disordered" evidence="7">
    <location>
        <begin position="260"/>
        <end position="345"/>
    </location>
</feature>
<feature type="compositionally biased region" description="Polar residues" evidence="7">
    <location>
        <begin position="22"/>
        <end position="32"/>
    </location>
</feature>
<dbReference type="Gene3D" id="2.60.200.20">
    <property type="match status" value="1"/>
</dbReference>
<keyword evidence="3 6" id="KW-0238">DNA-binding</keyword>
<dbReference type="PROSITE" id="PS50006">
    <property type="entry name" value="FHA_DOMAIN"/>
    <property type="match status" value="1"/>
</dbReference>
<evidence type="ECO:0000256" key="6">
    <source>
        <dbReference type="PROSITE-ProRule" id="PRU00089"/>
    </source>
</evidence>
<dbReference type="CDD" id="cd00059">
    <property type="entry name" value="FH_FOX"/>
    <property type="match status" value="1"/>
</dbReference>
<dbReference type="PRINTS" id="PR00053">
    <property type="entry name" value="FORKHEAD"/>
</dbReference>
<keyword evidence="11" id="KW-1185">Reference proteome</keyword>
<feature type="compositionally biased region" description="Polar residues" evidence="7">
    <location>
        <begin position="562"/>
        <end position="571"/>
    </location>
</feature>
<dbReference type="PANTHER" id="PTHR45881">
    <property type="entry name" value="CHECKPOINT SUPPRESSOR 1-LIKE, ISOFORM A-RELATED"/>
    <property type="match status" value="1"/>
</dbReference>
<dbReference type="InterPro" id="IPR000253">
    <property type="entry name" value="FHA_dom"/>
</dbReference>
<evidence type="ECO:0000259" key="9">
    <source>
        <dbReference type="PROSITE" id="PS50039"/>
    </source>
</evidence>
<organism evidence="10 11">
    <name type="scientific">Coniosporium apollinis</name>
    <dbReference type="NCBI Taxonomy" id="61459"/>
    <lineage>
        <taxon>Eukaryota</taxon>
        <taxon>Fungi</taxon>
        <taxon>Dikarya</taxon>
        <taxon>Ascomycota</taxon>
        <taxon>Pezizomycotina</taxon>
        <taxon>Dothideomycetes</taxon>
        <taxon>Dothideomycetes incertae sedis</taxon>
        <taxon>Coniosporium</taxon>
    </lineage>
</organism>
<dbReference type="Gene3D" id="1.10.10.10">
    <property type="entry name" value="Winged helix-like DNA-binding domain superfamily/Winged helix DNA-binding domain"/>
    <property type="match status" value="1"/>
</dbReference>
<reference evidence="10" key="1">
    <citation type="submission" date="2022-10" db="EMBL/GenBank/DDBJ databases">
        <title>Culturing micro-colonial fungi from biological soil crusts in the Mojave desert and describing Neophaeococcomyces mojavensis, and introducing the new genera and species Taxawa tesnikishii.</title>
        <authorList>
            <person name="Kurbessoian T."/>
            <person name="Stajich J.E."/>
        </authorList>
    </citation>
    <scope>NUCLEOTIDE SEQUENCE</scope>
    <source>
        <strain evidence="10">TK_1</strain>
    </source>
</reference>
<feature type="domain" description="Fork-head" evidence="9">
    <location>
        <begin position="373"/>
        <end position="458"/>
    </location>
</feature>
<feature type="domain" description="FHA" evidence="8">
    <location>
        <begin position="138"/>
        <end position="219"/>
    </location>
</feature>
<feature type="region of interest" description="Disordered" evidence="7">
    <location>
        <begin position="673"/>
        <end position="799"/>
    </location>
</feature>
<sequence>MPPNSTRRTRSRRETEIQQRSDANTPESIQTPSRKRRRVTGPDSARTTANGAERRSTTMQAAVSREATVEPTNDEADTSEVIEDETLRVISRLRTSDAFVQAVIDFSNDLDVENPSTRKAYAKIAGRQWSYYMKTPGINIGRGKEAPRSTLKAGPLNEAPVSPSQLSPDPNAAFPIHIDLGPDNRISRLHAVIEYDADNEQWVLFVNSRNGLRVDDFHVEHGKRTVLRSGSVFSINGTEMMFLLPDGEVEIAQAIMNRVKQQPKDGDDTEEGDEDSPRLPQNQLKPSSPRPGAGAQKPYQQSSQSYSQHPPQHSGHGQFSAAAMPSSTSAQPGTPGIKPGQVRVKASPAYSRGLVIEGTQEIDYADESSKDFKPPHSYAQLIGQAILGTEEKKLTLSKIYDFVRENYAFYRHTATGWQNSIRHNLSLNKSFEKVPRDTHEPGKGMKWQIVPDHLEEFMKKAIPPTRGMRPTASSGPNSPAAMQASERLQGALAGNPQHQRPVSRGIKTERIKTSPRSVTPPLMAAYPTAQESYTPDRGPARRPTIRTNDLPPPPTAEARTPISANDGSRSASAPHPQYASAHGPNPPGTAPRRSHIGLTEAASQGSPPAMGSTLYAQDGHQGMLMTPLVERHKPSLAPPSSMRAPSHFMHNIMSSPAPFWKFADHALTPGRVGGWGSSPVKRKVEEMEGDDEEEEEIGEGGPVGQAADAATGAEGKKHDSATQLDNKTTDHAHPSSPPLMVSAEPREQSEAHNSDADDSHDDSHEDMSPTRTLSRPATRQGPTRPSTATGGVQALQALGPPPRMAMPVQMGVGGLPGPVRGLGINGLGGVHGISGANGLNGVGKVDEEEEGIDLAKGFQGIGNFHRNLMHAGGPGFRGF</sequence>
<dbReference type="Proteomes" id="UP001172684">
    <property type="component" value="Unassembled WGS sequence"/>
</dbReference>
<name>A0ABQ9P1P7_9PEZI</name>
<dbReference type="InterPro" id="IPR008984">
    <property type="entry name" value="SMAD_FHA_dom_sf"/>
</dbReference>
<evidence type="ECO:0000259" key="8">
    <source>
        <dbReference type="PROSITE" id="PS50006"/>
    </source>
</evidence>
<evidence type="ECO:0000256" key="5">
    <source>
        <dbReference type="ARBA" id="ARBA00023242"/>
    </source>
</evidence>
<keyword evidence="5 6" id="KW-0539">Nucleus</keyword>
<dbReference type="PROSITE" id="PS00657">
    <property type="entry name" value="FORK_HEAD_1"/>
    <property type="match status" value="1"/>
</dbReference>
<dbReference type="InterPro" id="IPR030456">
    <property type="entry name" value="TF_fork_head_CS_2"/>
</dbReference>
<keyword evidence="2" id="KW-0805">Transcription regulation</keyword>
<comment type="subcellular location">
    <subcellularLocation>
        <location evidence="1 6">Nucleus</location>
    </subcellularLocation>
</comment>
<feature type="region of interest" description="Disordered" evidence="7">
    <location>
        <begin position="462"/>
        <end position="594"/>
    </location>
</feature>
<feature type="DNA-binding region" description="Fork-head" evidence="6">
    <location>
        <begin position="373"/>
        <end position="458"/>
    </location>
</feature>
<comment type="caution">
    <text evidence="10">The sequence shown here is derived from an EMBL/GenBank/DDBJ whole genome shotgun (WGS) entry which is preliminary data.</text>
</comment>
<evidence type="ECO:0000256" key="1">
    <source>
        <dbReference type="ARBA" id="ARBA00004123"/>
    </source>
</evidence>
<dbReference type="PROSITE" id="PS00658">
    <property type="entry name" value="FORK_HEAD_2"/>
    <property type="match status" value="1"/>
</dbReference>
<proteinExistence type="predicted"/>
<dbReference type="SUPFAM" id="SSF46785">
    <property type="entry name" value="Winged helix' DNA-binding domain"/>
    <property type="match status" value="1"/>
</dbReference>
<dbReference type="InterPro" id="IPR018122">
    <property type="entry name" value="TF_fork_head_CS_1"/>
</dbReference>
<dbReference type="Pfam" id="PF00250">
    <property type="entry name" value="Forkhead"/>
    <property type="match status" value="1"/>
</dbReference>
<keyword evidence="4" id="KW-0804">Transcription</keyword>
<evidence type="ECO:0000313" key="11">
    <source>
        <dbReference type="Proteomes" id="UP001172684"/>
    </source>
</evidence>
<dbReference type="PANTHER" id="PTHR45881:SF1">
    <property type="entry name" value="FORK HEAD PROTEIN HOMOLOG 2"/>
    <property type="match status" value="1"/>
</dbReference>
<accession>A0ABQ9P1P7</accession>